<dbReference type="InterPro" id="IPR000504">
    <property type="entry name" value="RRM_dom"/>
</dbReference>
<evidence type="ECO:0000313" key="2">
    <source>
        <dbReference type="EMBL" id="EGG05267.1"/>
    </source>
</evidence>
<dbReference type="STRING" id="747676.F4RQT7"/>
<dbReference type="HOGENOM" id="CLU_1652539_0_0_1"/>
<dbReference type="InParanoid" id="F4RQT7"/>
<dbReference type="AlphaFoldDB" id="F4RQT7"/>
<name>F4RQT7_MELLP</name>
<proteinExistence type="predicted"/>
<accession>F4RQT7</accession>
<protein>
    <recommendedName>
        <fullName evidence="1">RRM domain-containing protein</fullName>
    </recommendedName>
</protein>
<sequence length="160" mass="18048">MASLLNRSLGEIKKSREVGSHPNQKPIFGKNRINETSDSWKHDLFDAQPIKESIVIDEARSPALLITNLHYDVSEAELEALFGQIGKIDRGPVIKFSNFSNLNESLHFSWSFDIHSSFTAYTSHPFDLHFLYDSEVSSNLSRGMKSVSHSTNRIVLGRIS</sequence>
<dbReference type="GeneID" id="18934789"/>
<dbReference type="VEuPathDB" id="FungiDB:MELLADRAFT_88164"/>
<dbReference type="SUPFAM" id="SSF54928">
    <property type="entry name" value="RNA-binding domain, RBD"/>
    <property type="match status" value="1"/>
</dbReference>
<evidence type="ECO:0000259" key="1">
    <source>
        <dbReference type="Pfam" id="PF00076"/>
    </source>
</evidence>
<dbReference type="Proteomes" id="UP000001072">
    <property type="component" value="Unassembled WGS sequence"/>
</dbReference>
<gene>
    <name evidence="2" type="ORF">MELLADRAFT_88164</name>
</gene>
<reference evidence="3" key="1">
    <citation type="journal article" date="2011" name="Proc. Natl. Acad. Sci. U.S.A.">
        <title>Obligate biotrophy features unraveled by the genomic analysis of rust fungi.</title>
        <authorList>
            <person name="Duplessis S."/>
            <person name="Cuomo C.A."/>
            <person name="Lin Y.-C."/>
            <person name="Aerts A."/>
            <person name="Tisserant E."/>
            <person name="Veneault-Fourrey C."/>
            <person name="Joly D.L."/>
            <person name="Hacquard S."/>
            <person name="Amselem J."/>
            <person name="Cantarel B.L."/>
            <person name="Chiu R."/>
            <person name="Coutinho P.M."/>
            <person name="Feau N."/>
            <person name="Field M."/>
            <person name="Frey P."/>
            <person name="Gelhaye E."/>
            <person name="Goldberg J."/>
            <person name="Grabherr M.G."/>
            <person name="Kodira C.D."/>
            <person name="Kohler A."/>
            <person name="Kuees U."/>
            <person name="Lindquist E.A."/>
            <person name="Lucas S.M."/>
            <person name="Mago R."/>
            <person name="Mauceli E."/>
            <person name="Morin E."/>
            <person name="Murat C."/>
            <person name="Pangilinan J.L."/>
            <person name="Park R."/>
            <person name="Pearson M."/>
            <person name="Quesneville H."/>
            <person name="Rouhier N."/>
            <person name="Sakthikumar S."/>
            <person name="Salamov A.A."/>
            <person name="Schmutz J."/>
            <person name="Selles B."/>
            <person name="Shapiro H."/>
            <person name="Tanguay P."/>
            <person name="Tuskan G.A."/>
            <person name="Henrissat B."/>
            <person name="Van de Peer Y."/>
            <person name="Rouze P."/>
            <person name="Ellis J.G."/>
            <person name="Dodds P.N."/>
            <person name="Schein J.E."/>
            <person name="Zhong S."/>
            <person name="Hamelin R.C."/>
            <person name="Grigoriev I.V."/>
            <person name="Szabo L.J."/>
            <person name="Martin F."/>
        </authorList>
    </citation>
    <scope>NUCLEOTIDE SEQUENCE [LARGE SCALE GENOMIC DNA]</scope>
    <source>
        <strain evidence="3">98AG31 / pathotype 3-4-7</strain>
    </source>
</reference>
<organism evidence="3">
    <name type="scientific">Melampsora larici-populina (strain 98AG31 / pathotype 3-4-7)</name>
    <name type="common">Poplar leaf rust fungus</name>
    <dbReference type="NCBI Taxonomy" id="747676"/>
    <lineage>
        <taxon>Eukaryota</taxon>
        <taxon>Fungi</taxon>
        <taxon>Dikarya</taxon>
        <taxon>Basidiomycota</taxon>
        <taxon>Pucciniomycotina</taxon>
        <taxon>Pucciniomycetes</taxon>
        <taxon>Pucciniales</taxon>
        <taxon>Melampsoraceae</taxon>
        <taxon>Melampsora</taxon>
    </lineage>
</organism>
<feature type="domain" description="RRM" evidence="1">
    <location>
        <begin position="64"/>
        <end position="89"/>
    </location>
</feature>
<dbReference type="EMBL" id="GL883114">
    <property type="protein sequence ID" value="EGG05267.1"/>
    <property type="molecule type" value="Genomic_DNA"/>
</dbReference>
<dbReference type="KEGG" id="mlr:MELLADRAFT_88164"/>
<keyword evidence="3" id="KW-1185">Reference proteome</keyword>
<dbReference type="RefSeq" id="XP_007411632.1">
    <property type="nucleotide sequence ID" value="XM_007411570.1"/>
</dbReference>
<dbReference type="OrthoDB" id="5382468at2759"/>
<dbReference type="GO" id="GO:0003723">
    <property type="term" value="F:RNA binding"/>
    <property type="evidence" value="ECO:0007669"/>
    <property type="project" value="InterPro"/>
</dbReference>
<dbReference type="Pfam" id="PF00076">
    <property type="entry name" value="RRM_1"/>
    <property type="match status" value="1"/>
</dbReference>
<dbReference type="InterPro" id="IPR035979">
    <property type="entry name" value="RBD_domain_sf"/>
</dbReference>
<evidence type="ECO:0000313" key="3">
    <source>
        <dbReference type="Proteomes" id="UP000001072"/>
    </source>
</evidence>